<feature type="chain" id="PRO_5021239090" evidence="1">
    <location>
        <begin position="29"/>
        <end position="420"/>
    </location>
</feature>
<protein>
    <submittedName>
        <fullName evidence="3">Porin</fullName>
    </submittedName>
</protein>
<dbReference type="OrthoDB" id="9768080at2"/>
<dbReference type="GO" id="GO:0015288">
    <property type="term" value="F:porin activity"/>
    <property type="evidence" value="ECO:0007669"/>
    <property type="project" value="InterPro"/>
</dbReference>
<gene>
    <name evidence="3" type="ORF">E3W66_00075</name>
</gene>
<dbReference type="InterPro" id="IPR033900">
    <property type="entry name" value="Gram_neg_porin_domain"/>
</dbReference>
<evidence type="ECO:0000313" key="3">
    <source>
        <dbReference type="EMBL" id="TFH68400.1"/>
    </source>
</evidence>
<feature type="signal peptide" evidence="1">
    <location>
        <begin position="1"/>
        <end position="28"/>
    </location>
</feature>
<dbReference type="GO" id="GO:0016020">
    <property type="term" value="C:membrane"/>
    <property type="evidence" value="ECO:0007669"/>
    <property type="project" value="InterPro"/>
</dbReference>
<comment type="caution">
    <text evidence="3">The sequence shown here is derived from an EMBL/GenBank/DDBJ whole genome shotgun (WGS) entry which is preliminary data.</text>
</comment>
<sequence length="420" mass="46248">MPCFFKPPFRCALAIAVAASCTSSLSHAGGATPSLEEMWLLIQQQNQQIAALRSELASSRQQISETAVQAEVAVSAVEALQSVAASGANKTHIGGYGELHYNQLNRDDSSARKDQIDFHRFVLFVNHQFNDKLRLVSELELEHSIAGDGQPGEIELEQAYVEWDYAARQQAKFGLFLVPVGMLNETHEPETFYGVERNNIEKEIIPTTWWEGGAALTGRWGEGFSYDAAIHSGLFLNPEENGVYKIRSGRQKVGNANATDFAYTGRLRYSGIPGLSVSVSAQYQTDLLQGEQHTSGAQSLSATLIEGHFSWQQGDFGLKGLYAEWNIDDGINAIAAGADSQKGFYLEPSYRLSDKLGLFARYSEWDNRAGSSASDSEINQWDIGLNYYLHPRVVIKADYQNQQAENGGYDGLNVGVGYSF</sequence>
<accession>A0A4Y8UI86</accession>
<keyword evidence="4" id="KW-1185">Reference proteome</keyword>
<feature type="domain" description="Porin" evidence="2">
    <location>
        <begin position="90"/>
        <end position="405"/>
    </location>
</feature>
<proteinExistence type="predicted"/>
<reference evidence="3 4" key="1">
    <citation type="submission" date="2019-03" db="EMBL/GenBank/DDBJ databases">
        <title>Draft genome of Gammaproteobacteria bacterium LSUCC0057, a member of the SAR92 clade.</title>
        <authorList>
            <person name="Lanclos V.C."/>
            <person name="Doiron C."/>
            <person name="Henson M.W."/>
            <person name="Thrash J.C."/>
        </authorList>
    </citation>
    <scope>NUCLEOTIDE SEQUENCE [LARGE SCALE GENOMIC DNA]</scope>
    <source>
        <strain evidence="3 4">LSUCC0057</strain>
    </source>
</reference>
<dbReference type="InterPro" id="IPR023614">
    <property type="entry name" value="Porin_dom_sf"/>
</dbReference>
<evidence type="ECO:0000256" key="1">
    <source>
        <dbReference type="SAM" id="SignalP"/>
    </source>
</evidence>
<evidence type="ECO:0000313" key="4">
    <source>
        <dbReference type="Proteomes" id="UP000298133"/>
    </source>
</evidence>
<dbReference type="SUPFAM" id="SSF56935">
    <property type="entry name" value="Porins"/>
    <property type="match status" value="1"/>
</dbReference>
<dbReference type="Proteomes" id="UP000298133">
    <property type="component" value="Unassembled WGS sequence"/>
</dbReference>
<dbReference type="Gene3D" id="2.40.160.10">
    <property type="entry name" value="Porin"/>
    <property type="match status" value="1"/>
</dbReference>
<name>A0A4Y8UI86_9GAMM</name>
<dbReference type="Pfam" id="PF13609">
    <property type="entry name" value="Porin_4"/>
    <property type="match status" value="1"/>
</dbReference>
<evidence type="ECO:0000259" key="2">
    <source>
        <dbReference type="Pfam" id="PF13609"/>
    </source>
</evidence>
<organism evidence="3 4">
    <name type="scientific">Gammaproteobacteria bacterium LSUCC0057</name>
    <dbReference type="NCBI Taxonomy" id="2559237"/>
    <lineage>
        <taxon>Bacteria</taxon>
        <taxon>Pseudomonadati</taxon>
        <taxon>Pseudomonadota</taxon>
        <taxon>Gammaproteobacteria</taxon>
        <taxon>Cellvibrionales</taxon>
        <taxon>Porticoccaceae</taxon>
        <taxon>SAR92 clade</taxon>
    </lineage>
</organism>
<dbReference type="PROSITE" id="PS51257">
    <property type="entry name" value="PROKAR_LIPOPROTEIN"/>
    <property type="match status" value="1"/>
</dbReference>
<dbReference type="EMBL" id="SPIA01000001">
    <property type="protein sequence ID" value="TFH68400.1"/>
    <property type="molecule type" value="Genomic_DNA"/>
</dbReference>
<keyword evidence="1" id="KW-0732">Signal</keyword>
<dbReference type="AlphaFoldDB" id="A0A4Y8UI86"/>